<evidence type="ECO:0000313" key="10">
    <source>
        <dbReference type="EMBL" id="MBO4207922.1"/>
    </source>
</evidence>
<feature type="compositionally biased region" description="Low complexity" evidence="8">
    <location>
        <begin position="1"/>
        <end position="17"/>
    </location>
</feature>
<reference evidence="10 11" key="1">
    <citation type="submission" date="2019-12" db="EMBL/GenBank/DDBJ databases">
        <title>Whole genome sequencing of endophytic Actinobacterium Micromonospora sp. MPMI6T.</title>
        <authorList>
            <person name="Evv R."/>
            <person name="Podile A.R."/>
        </authorList>
    </citation>
    <scope>NUCLEOTIDE SEQUENCE [LARGE SCALE GENOMIC DNA]</scope>
    <source>
        <strain evidence="10 11">MPMI6</strain>
    </source>
</reference>
<feature type="region of interest" description="Disordered" evidence="8">
    <location>
        <begin position="1"/>
        <end position="29"/>
    </location>
</feature>
<dbReference type="EMBL" id="WVUH01000155">
    <property type="protein sequence ID" value="MBO4207922.1"/>
    <property type="molecule type" value="Genomic_DNA"/>
</dbReference>
<dbReference type="InterPro" id="IPR051393">
    <property type="entry name" value="ABC_transporter_permease"/>
</dbReference>
<keyword evidence="4 7" id="KW-0812">Transmembrane</keyword>
<feature type="transmembrane region" description="Helical" evidence="7">
    <location>
        <begin position="37"/>
        <end position="63"/>
    </location>
</feature>
<dbReference type="Proteomes" id="UP000823521">
    <property type="component" value="Unassembled WGS sequence"/>
</dbReference>
<dbReference type="Pfam" id="PF00528">
    <property type="entry name" value="BPD_transp_1"/>
    <property type="match status" value="1"/>
</dbReference>
<evidence type="ECO:0000259" key="9">
    <source>
        <dbReference type="PROSITE" id="PS50928"/>
    </source>
</evidence>
<protein>
    <submittedName>
        <fullName evidence="10">ABC transporter permease subunit</fullName>
    </submittedName>
</protein>
<comment type="subcellular location">
    <subcellularLocation>
        <location evidence="1 7">Cell membrane</location>
        <topology evidence="1 7">Multi-pass membrane protein</topology>
    </subcellularLocation>
</comment>
<evidence type="ECO:0000256" key="7">
    <source>
        <dbReference type="RuleBase" id="RU363032"/>
    </source>
</evidence>
<dbReference type="Gene3D" id="1.10.3720.10">
    <property type="entry name" value="MetI-like"/>
    <property type="match status" value="1"/>
</dbReference>
<gene>
    <name evidence="10" type="ORF">GSF22_18190</name>
</gene>
<organism evidence="10 11">
    <name type="scientific">Micromonospora echinofusca</name>
    <dbReference type="NCBI Taxonomy" id="47858"/>
    <lineage>
        <taxon>Bacteria</taxon>
        <taxon>Bacillati</taxon>
        <taxon>Actinomycetota</taxon>
        <taxon>Actinomycetes</taxon>
        <taxon>Micromonosporales</taxon>
        <taxon>Micromonosporaceae</taxon>
        <taxon>Micromonospora</taxon>
    </lineage>
</organism>
<dbReference type="InterPro" id="IPR035906">
    <property type="entry name" value="MetI-like_sf"/>
</dbReference>
<comment type="similarity">
    <text evidence="7">Belongs to the binding-protein-dependent transport system permease family.</text>
</comment>
<keyword evidence="3" id="KW-1003">Cell membrane</keyword>
<feature type="transmembrane region" description="Helical" evidence="7">
    <location>
        <begin position="99"/>
        <end position="120"/>
    </location>
</feature>
<evidence type="ECO:0000256" key="5">
    <source>
        <dbReference type="ARBA" id="ARBA00022989"/>
    </source>
</evidence>
<dbReference type="InterPro" id="IPR000515">
    <property type="entry name" value="MetI-like"/>
</dbReference>
<evidence type="ECO:0000256" key="1">
    <source>
        <dbReference type="ARBA" id="ARBA00004651"/>
    </source>
</evidence>
<feature type="transmembrane region" description="Helical" evidence="7">
    <location>
        <begin position="180"/>
        <end position="203"/>
    </location>
</feature>
<dbReference type="PANTHER" id="PTHR30193">
    <property type="entry name" value="ABC TRANSPORTER PERMEASE PROTEIN"/>
    <property type="match status" value="1"/>
</dbReference>
<evidence type="ECO:0000256" key="2">
    <source>
        <dbReference type="ARBA" id="ARBA00022448"/>
    </source>
</evidence>
<feature type="transmembrane region" description="Helical" evidence="7">
    <location>
        <begin position="231"/>
        <end position="253"/>
    </location>
</feature>
<keyword evidence="11" id="KW-1185">Reference proteome</keyword>
<keyword evidence="2 7" id="KW-0813">Transport</keyword>
<keyword evidence="5 7" id="KW-1133">Transmembrane helix</keyword>
<feature type="domain" description="ABC transmembrane type-1" evidence="9">
    <location>
        <begin position="95"/>
        <end position="313"/>
    </location>
</feature>
<evidence type="ECO:0000313" key="11">
    <source>
        <dbReference type="Proteomes" id="UP000823521"/>
    </source>
</evidence>
<comment type="caution">
    <text evidence="10">The sequence shown here is derived from an EMBL/GenBank/DDBJ whole genome shotgun (WGS) entry which is preliminary data.</text>
</comment>
<evidence type="ECO:0000256" key="8">
    <source>
        <dbReference type="SAM" id="MobiDB-lite"/>
    </source>
</evidence>
<evidence type="ECO:0000256" key="4">
    <source>
        <dbReference type="ARBA" id="ARBA00022692"/>
    </source>
</evidence>
<proteinExistence type="inferred from homology"/>
<sequence length="328" mass="36679">MGTATVPAGRRPAGVVPARRRPVRPGRSPSARREARWAYLFLAPWLVGFLAFQAGPMIASAWLSLTEYDVINEPRFTGLDNYRQLTSDPQVARSLGNTVLYTLLHVPLVMVLSLGLALLLHRVGRFQGFFRTVFYLPVMTPAVAVGILFLLLLNTQDGLVNRGLALVGVDGPSWTTDPDWILPGIVLMSLWSLGSTVIIYLAALQNVPRDLYEAASIDGAGRWARFRTVTLPMISGALFFTLVVNTIASLQMFTEVYTMYFGNRETQNRFNSDAATFYVIHLFQEAFQFLHMGFASAMAWLLFVIILLITLVQMKLGNRFVYYEGDDR</sequence>
<dbReference type="CDD" id="cd06261">
    <property type="entry name" value="TM_PBP2"/>
    <property type="match status" value="1"/>
</dbReference>
<dbReference type="SUPFAM" id="SSF161098">
    <property type="entry name" value="MetI-like"/>
    <property type="match status" value="1"/>
</dbReference>
<name>A0ABS3VTP9_MICEH</name>
<evidence type="ECO:0000256" key="3">
    <source>
        <dbReference type="ARBA" id="ARBA00022475"/>
    </source>
</evidence>
<feature type="transmembrane region" description="Helical" evidence="7">
    <location>
        <begin position="132"/>
        <end position="153"/>
    </location>
</feature>
<dbReference type="PROSITE" id="PS50928">
    <property type="entry name" value="ABC_TM1"/>
    <property type="match status" value="1"/>
</dbReference>
<evidence type="ECO:0000256" key="6">
    <source>
        <dbReference type="ARBA" id="ARBA00023136"/>
    </source>
</evidence>
<dbReference type="RefSeq" id="WP_208814834.1">
    <property type="nucleotide sequence ID" value="NZ_WVUH01000155.1"/>
</dbReference>
<keyword evidence="6 7" id="KW-0472">Membrane</keyword>
<feature type="transmembrane region" description="Helical" evidence="7">
    <location>
        <begin position="289"/>
        <end position="312"/>
    </location>
</feature>
<accession>A0ABS3VTP9</accession>
<dbReference type="PANTHER" id="PTHR30193:SF1">
    <property type="entry name" value="ABC TRANSPORTER PERMEASE PROTEIN YESP-RELATED"/>
    <property type="match status" value="1"/>
</dbReference>